<feature type="transmembrane region" description="Helical" evidence="1">
    <location>
        <begin position="125"/>
        <end position="145"/>
    </location>
</feature>
<evidence type="ECO:0000256" key="1">
    <source>
        <dbReference type="SAM" id="Phobius"/>
    </source>
</evidence>
<keyword evidence="1" id="KW-0812">Transmembrane</keyword>
<evidence type="ECO:0000313" key="3">
    <source>
        <dbReference type="Proteomes" id="UP000238034"/>
    </source>
</evidence>
<accession>A0A2T0U3E1</accession>
<feature type="transmembrane region" description="Helical" evidence="1">
    <location>
        <begin position="151"/>
        <end position="171"/>
    </location>
</feature>
<feature type="transmembrane region" description="Helical" evidence="1">
    <location>
        <begin position="40"/>
        <end position="59"/>
    </location>
</feature>
<keyword evidence="3" id="KW-1185">Reference proteome</keyword>
<comment type="caution">
    <text evidence="2">The sequence shown here is derived from an EMBL/GenBank/DDBJ whole genome shotgun (WGS) entry which is preliminary data.</text>
</comment>
<dbReference type="RefSeq" id="WP_106293556.1">
    <property type="nucleotide sequence ID" value="NZ_PVTH01000006.1"/>
</dbReference>
<reference evidence="2 3" key="1">
    <citation type="submission" date="2018-03" db="EMBL/GenBank/DDBJ databases">
        <title>Genomic Encyclopedia of Type Strains, Phase III (KMG-III): the genomes of soil and plant-associated and newly described type strains.</title>
        <authorList>
            <person name="Whitman W."/>
        </authorList>
    </citation>
    <scope>NUCLEOTIDE SEQUENCE [LARGE SCALE GENOMIC DNA]</scope>
    <source>
        <strain evidence="2 3">CGMCC 1.9313</strain>
    </source>
</reference>
<sequence length="196" mass="23222">MKDFDALKDLWSGQTNDPKMDYEGVLKDVRKSGSAMANRLMTESLAMLAGVMTFGWIWLEGSFLLWTTHLSIAILVACCIYYLTVQLTDYRRLSSGKDVLQKPDLYISYLQKYQRERYNFNTRNYKIYSIFIGIALALFAIELYYISPVWQSIICLIFSIGWFIMCWRLMISYRIKEQERINEMITKLERIKKQFD</sequence>
<protein>
    <submittedName>
        <fullName evidence="2">Uncharacterized protein</fullName>
    </submittedName>
</protein>
<feature type="transmembrane region" description="Helical" evidence="1">
    <location>
        <begin position="65"/>
        <end position="84"/>
    </location>
</feature>
<gene>
    <name evidence="2" type="ORF">B0I27_106196</name>
</gene>
<dbReference type="OrthoDB" id="794917at2"/>
<keyword evidence="1" id="KW-1133">Transmembrane helix</keyword>
<keyword evidence="1" id="KW-0472">Membrane</keyword>
<name>A0A2T0U3E1_9SPHI</name>
<dbReference type="EMBL" id="PVTH01000006">
    <property type="protein sequence ID" value="PRY52435.1"/>
    <property type="molecule type" value="Genomic_DNA"/>
</dbReference>
<organism evidence="2 3">
    <name type="scientific">Arcticibacter pallidicorallinus</name>
    <dbReference type="NCBI Taxonomy" id="1259464"/>
    <lineage>
        <taxon>Bacteria</taxon>
        <taxon>Pseudomonadati</taxon>
        <taxon>Bacteroidota</taxon>
        <taxon>Sphingobacteriia</taxon>
        <taxon>Sphingobacteriales</taxon>
        <taxon>Sphingobacteriaceae</taxon>
        <taxon>Arcticibacter</taxon>
    </lineage>
</organism>
<proteinExistence type="predicted"/>
<dbReference type="Proteomes" id="UP000238034">
    <property type="component" value="Unassembled WGS sequence"/>
</dbReference>
<dbReference type="AlphaFoldDB" id="A0A2T0U3E1"/>
<evidence type="ECO:0000313" key="2">
    <source>
        <dbReference type="EMBL" id="PRY52435.1"/>
    </source>
</evidence>